<feature type="region of interest" description="Disordered" evidence="1">
    <location>
        <begin position="40"/>
        <end position="64"/>
    </location>
</feature>
<dbReference type="AlphaFoldDB" id="A0A0G1Z227"/>
<reference evidence="3 4" key="1">
    <citation type="journal article" date="2015" name="Nature">
        <title>rRNA introns, odd ribosomes, and small enigmatic genomes across a large radiation of phyla.</title>
        <authorList>
            <person name="Brown C.T."/>
            <person name="Hug L.A."/>
            <person name="Thomas B.C."/>
            <person name="Sharon I."/>
            <person name="Castelle C.J."/>
            <person name="Singh A."/>
            <person name="Wilkins M.J."/>
            <person name="Williams K.H."/>
            <person name="Banfield J.F."/>
        </authorList>
    </citation>
    <scope>NUCLEOTIDE SEQUENCE [LARGE SCALE GENOMIC DNA]</scope>
</reference>
<organism evidence="3 4">
    <name type="scientific">Candidatus Adlerbacteria bacterium GW2011_GWC1_50_9</name>
    <dbReference type="NCBI Taxonomy" id="1618608"/>
    <lineage>
        <taxon>Bacteria</taxon>
        <taxon>Candidatus Adleribacteriota</taxon>
    </lineage>
</organism>
<evidence type="ECO:0000313" key="4">
    <source>
        <dbReference type="Proteomes" id="UP000034201"/>
    </source>
</evidence>
<sequence length="173" mass="18962">MKTDRKIFADPWNAAIIAGVVLLLAIGIALATLRVLPRAEEAPRGGQNTPEMPQNPSPGGEPEARIIGESEFMGAVIRYTATGFAPAQISLTRDNAAETECLIKLQNDTDEELIVRLGPPQEKDNRGFLYSAIAPKKSGIIDPRYSGIFEEEFYNRKNPAHIFSVLLSGFCFQ</sequence>
<protein>
    <submittedName>
        <fullName evidence="3">Uncharacterized protein</fullName>
    </submittedName>
</protein>
<comment type="caution">
    <text evidence="3">The sequence shown here is derived from an EMBL/GenBank/DDBJ whole genome shotgun (WGS) entry which is preliminary data.</text>
</comment>
<keyword evidence="2" id="KW-0812">Transmembrane</keyword>
<accession>A0A0G1Z227</accession>
<evidence type="ECO:0000256" key="2">
    <source>
        <dbReference type="SAM" id="Phobius"/>
    </source>
</evidence>
<name>A0A0G1Z227_9BACT</name>
<evidence type="ECO:0000313" key="3">
    <source>
        <dbReference type="EMBL" id="KKW21402.1"/>
    </source>
</evidence>
<dbReference type="Proteomes" id="UP000034201">
    <property type="component" value="Unassembled WGS sequence"/>
</dbReference>
<feature type="transmembrane region" description="Helical" evidence="2">
    <location>
        <begin position="12"/>
        <end position="36"/>
    </location>
</feature>
<keyword evidence="2" id="KW-0472">Membrane</keyword>
<gene>
    <name evidence="3" type="ORF">UY61_C0007G0011</name>
</gene>
<dbReference type="EMBL" id="LCQQ01000007">
    <property type="protein sequence ID" value="KKW21402.1"/>
    <property type="molecule type" value="Genomic_DNA"/>
</dbReference>
<keyword evidence="2" id="KW-1133">Transmembrane helix</keyword>
<evidence type="ECO:0000256" key="1">
    <source>
        <dbReference type="SAM" id="MobiDB-lite"/>
    </source>
</evidence>
<proteinExistence type="predicted"/>